<dbReference type="GO" id="GO:0004869">
    <property type="term" value="F:cysteine-type endopeptidase inhibitor activity"/>
    <property type="evidence" value="ECO:0007669"/>
    <property type="project" value="UniProtKB-KW"/>
</dbReference>
<name>A0A1Y2FRA6_9FUNG</name>
<dbReference type="Pfam" id="PF09394">
    <property type="entry name" value="Inhibitor_I42"/>
    <property type="match status" value="4"/>
</dbReference>
<feature type="signal peptide" evidence="3">
    <location>
        <begin position="1"/>
        <end position="20"/>
    </location>
</feature>
<dbReference type="InterPro" id="IPR018990">
    <property type="entry name" value="Prot_inh_I42_chagasin"/>
</dbReference>
<feature type="domain" description="Proteinase inhibitor I42 chagasin" evidence="4">
    <location>
        <begin position="165"/>
        <end position="260"/>
    </location>
</feature>
<protein>
    <recommendedName>
        <fullName evidence="4">Proteinase inhibitor I42 chagasin domain-containing protein</fullName>
    </recommendedName>
</protein>
<feature type="domain" description="Proteinase inhibitor I42 chagasin" evidence="4">
    <location>
        <begin position="285"/>
        <end position="380"/>
    </location>
</feature>
<evidence type="ECO:0000313" key="6">
    <source>
        <dbReference type="Proteomes" id="UP000193920"/>
    </source>
</evidence>
<feature type="chain" id="PRO_5012869869" description="Proteinase inhibitor I42 chagasin domain-containing protein" evidence="3">
    <location>
        <begin position="21"/>
        <end position="499"/>
    </location>
</feature>
<dbReference type="PANTHER" id="PTHR36530">
    <property type="entry name" value="INHIBITOR OF CYSTEINE PEPTIDASE"/>
    <property type="match status" value="1"/>
</dbReference>
<keyword evidence="3" id="KW-0732">Signal</keyword>
<dbReference type="AlphaFoldDB" id="A0A1Y2FRA6"/>
<keyword evidence="2" id="KW-0789">Thiol protease inhibitor</keyword>
<organism evidence="5 6">
    <name type="scientific">Neocallimastix californiae</name>
    <dbReference type="NCBI Taxonomy" id="1754190"/>
    <lineage>
        <taxon>Eukaryota</taxon>
        <taxon>Fungi</taxon>
        <taxon>Fungi incertae sedis</taxon>
        <taxon>Chytridiomycota</taxon>
        <taxon>Chytridiomycota incertae sedis</taxon>
        <taxon>Neocallimastigomycetes</taxon>
        <taxon>Neocallimastigales</taxon>
        <taxon>Neocallimastigaceae</taxon>
        <taxon>Neocallimastix</taxon>
    </lineage>
</organism>
<feature type="domain" description="Proteinase inhibitor I42 chagasin" evidence="4">
    <location>
        <begin position="50"/>
        <end position="144"/>
    </location>
</feature>
<dbReference type="EMBL" id="MCOG01000002">
    <property type="protein sequence ID" value="ORY86469.1"/>
    <property type="molecule type" value="Genomic_DNA"/>
</dbReference>
<dbReference type="Gene3D" id="2.60.40.2020">
    <property type="match status" value="4"/>
</dbReference>
<feature type="domain" description="Proteinase inhibitor I42 chagasin" evidence="4">
    <location>
        <begin position="399"/>
        <end position="493"/>
    </location>
</feature>
<dbReference type="SUPFAM" id="SSF141066">
    <property type="entry name" value="ICP-like"/>
    <property type="match status" value="4"/>
</dbReference>
<gene>
    <name evidence="5" type="ORF">LY90DRAFT_663117</name>
</gene>
<dbReference type="InterPro" id="IPR036331">
    <property type="entry name" value="Chagasin-like_sf"/>
</dbReference>
<reference evidence="5 6" key="1">
    <citation type="submission" date="2016-08" db="EMBL/GenBank/DDBJ databases">
        <title>A Parts List for Fungal Cellulosomes Revealed by Comparative Genomics.</title>
        <authorList>
            <consortium name="DOE Joint Genome Institute"/>
            <person name="Haitjema C.H."/>
            <person name="Gilmore S.P."/>
            <person name="Henske J.K."/>
            <person name="Solomon K.V."/>
            <person name="De Groot R."/>
            <person name="Kuo A."/>
            <person name="Mondo S.J."/>
            <person name="Salamov A.A."/>
            <person name="Labutti K."/>
            <person name="Zhao Z."/>
            <person name="Chiniquy J."/>
            <person name="Barry K."/>
            <person name="Brewer H.M."/>
            <person name="Purvine S.O."/>
            <person name="Wright A.T."/>
            <person name="Boxma B."/>
            <person name="Van Alen T."/>
            <person name="Hackstein J.H."/>
            <person name="Baker S.E."/>
            <person name="Grigoriev I.V."/>
            <person name="O'Malley M.A."/>
        </authorList>
    </citation>
    <scope>NUCLEOTIDE SEQUENCE [LARGE SCALE GENOMIC DNA]</scope>
    <source>
        <strain evidence="5 6">G1</strain>
    </source>
</reference>
<accession>A0A1Y2FRA6</accession>
<keyword evidence="6" id="KW-1185">Reference proteome</keyword>
<evidence type="ECO:0000313" key="5">
    <source>
        <dbReference type="EMBL" id="ORY86469.1"/>
    </source>
</evidence>
<sequence>MNCKLYISTLAILFIAGVNAFKLSDIFSGFGKNSNSVDVPQKGGNFELEVSANSEFTINLAGNPTTGYQWYLDNETEVEATTVVLVGQNYAQKKNSQKMVGAGGNFVFNFKVNKVCGQELPKLSFVYKRAWETDAPIATSEITLKANCEKKQQQLIEADGSSDLTVKVDQPFEIKIAGNPTTGYSWNLQNLDEIKASPLIDLLGNNYKINEHRKGMVGVGGTFIFTFSVNSEACGQELPKLVFGYQRGDQAPARTTSYTLKLDEESCAANNAAADESVAPKSIEVNNDEIFKVELSGNPTTGYSWILENAEELASSGIIEKVNEDFIEAEHEEGMVGVGGTFVFEFIVSNACGKQLPNLVFGYKRPWESQSVEKAEYTLTLKDDANCAENVDEIKEIKVKNNDSFTIEIDGNITTGYKWSLTNEEELAAVGIEKVNEEYIEKKHLFGLLGSGGKFVFTFKVNDACGKELPKIKFVHKQPWNEEDQYTEKAEYTIVLKGC</sequence>
<dbReference type="PANTHER" id="PTHR36530:SF1">
    <property type="entry name" value="AMOEBIASIN-1"/>
    <property type="match status" value="1"/>
</dbReference>
<evidence type="ECO:0000256" key="2">
    <source>
        <dbReference type="ARBA" id="ARBA00022704"/>
    </source>
</evidence>
<dbReference type="Proteomes" id="UP000193920">
    <property type="component" value="Unassembled WGS sequence"/>
</dbReference>
<keyword evidence="1" id="KW-0646">Protease inhibitor</keyword>
<evidence type="ECO:0000259" key="4">
    <source>
        <dbReference type="Pfam" id="PF09394"/>
    </source>
</evidence>
<comment type="caution">
    <text evidence="5">The sequence shown here is derived from an EMBL/GenBank/DDBJ whole genome shotgun (WGS) entry which is preliminary data.</text>
</comment>
<evidence type="ECO:0000256" key="3">
    <source>
        <dbReference type="SAM" id="SignalP"/>
    </source>
</evidence>
<dbReference type="OrthoDB" id="2154576at2759"/>
<dbReference type="InterPro" id="IPR052781">
    <property type="entry name" value="Cys_protease_inhibitor_I42"/>
</dbReference>
<evidence type="ECO:0000256" key="1">
    <source>
        <dbReference type="ARBA" id="ARBA00022690"/>
    </source>
</evidence>
<proteinExistence type="predicted"/>